<dbReference type="Proteomes" id="UP000266841">
    <property type="component" value="Unassembled WGS sequence"/>
</dbReference>
<keyword evidence="2" id="KW-1185">Reference proteome</keyword>
<name>K0R588_THAOC</name>
<proteinExistence type="predicted"/>
<accession>K0R588</accession>
<comment type="caution">
    <text evidence="1">The sequence shown here is derived from an EMBL/GenBank/DDBJ whole genome shotgun (WGS) entry which is preliminary data.</text>
</comment>
<dbReference type="AlphaFoldDB" id="K0R588"/>
<dbReference type="EMBL" id="AGNL01045841">
    <property type="protein sequence ID" value="EJK48428.1"/>
    <property type="molecule type" value="Genomic_DNA"/>
</dbReference>
<sequence length="183" mass="20257">MLNFTSAAPSGIEVMAYGWDPSRGGSRNLVHPYVRISERGVQIVLRRAQRAGCRDTSYTCKDCASGISPCFLSSCKFKMGSARSRYQTAMCRGRCNKSAFSCLLSPGLTETETRAKVLWDFISEMGTPLNSRNEDLFMEEKVLVLANGGQIPERALQRFQLAITMPEDIECKAGEKAYCSLSN</sequence>
<reference evidence="1 2" key="1">
    <citation type="journal article" date="2012" name="Genome Biol.">
        <title>Genome and low-iron response of an oceanic diatom adapted to chronic iron limitation.</title>
        <authorList>
            <person name="Lommer M."/>
            <person name="Specht M."/>
            <person name="Roy A.S."/>
            <person name="Kraemer L."/>
            <person name="Andreson R."/>
            <person name="Gutowska M.A."/>
            <person name="Wolf J."/>
            <person name="Bergner S.V."/>
            <person name="Schilhabel M.B."/>
            <person name="Klostermeier U.C."/>
            <person name="Beiko R.G."/>
            <person name="Rosenstiel P."/>
            <person name="Hippler M."/>
            <person name="Laroche J."/>
        </authorList>
    </citation>
    <scope>NUCLEOTIDE SEQUENCE [LARGE SCALE GENOMIC DNA]</scope>
    <source>
        <strain evidence="1 2">CCMP1005</strain>
    </source>
</reference>
<gene>
    <name evidence="1" type="ORF">THAOC_32773</name>
</gene>
<evidence type="ECO:0000313" key="1">
    <source>
        <dbReference type="EMBL" id="EJK48428.1"/>
    </source>
</evidence>
<organism evidence="1 2">
    <name type="scientific">Thalassiosira oceanica</name>
    <name type="common">Marine diatom</name>
    <dbReference type="NCBI Taxonomy" id="159749"/>
    <lineage>
        <taxon>Eukaryota</taxon>
        <taxon>Sar</taxon>
        <taxon>Stramenopiles</taxon>
        <taxon>Ochrophyta</taxon>
        <taxon>Bacillariophyta</taxon>
        <taxon>Coscinodiscophyceae</taxon>
        <taxon>Thalassiosirophycidae</taxon>
        <taxon>Thalassiosirales</taxon>
        <taxon>Thalassiosiraceae</taxon>
        <taxon>Thalassiosira</taxon>
    </lineage>
</organism>
<evidence type="ECO:0000313" key="2">
    <source>
        <dbReference type="Proteomes" id="UP000266841"/>
    </source>
</evidence>
<protein>
    <submittedName>
        <fullName evidence="1">Uncharacterized protein</fullName>
    </submittedName>
</protein>